<evidence type="ECO:0000313" key="5">
    <source>
        <dbReference type="Proteomes" id="UP000663864"/>
    </source>
</evidence>
<dbReference type="PROSITE" id="PS51125">
    <property type="entry name" value="NHL"/>
    <property type="match status" value="2"/>
</dbReference>
<dbReference type="Proteomes" id="UP000663864">
    <property type="component" value="Unassembled WGS sequence"/>
</dbReference>
<dbReference type="CDD" id="cd05819">
    <property type="entry name" value="NHL"/>
    <property type="match status" value="1"/>
</dbReference>
<dbReference type="EMBL" id="CAJNOT010000916">
    <property type="protein sequence ID" value="CAF1108706.1"/>
    <property type="molecule type" value="Genomic_DNA"/>
</dbReference>
<gene>
    <name evidence="4" type="ORF">ZHD862_LOCUS17992</name>
</gene>
<organism evidence="4 5">
    <name type="scientific">Rotaria sordida</name>
    <dbReference type="NCBI Taxonomy" id="392033"/>
    <lineage>
        <taxon>Eukaryota</taxon>
        <taxon>Metazoa</taxon>
        <taxon>Spiralia</taxon>
        <taxon>Gnathifera</taxon>
        <taxon>Rotifera</taxon>
        <taxon>Eurotatoria</taxon>
        <taxon>Bdelloidea</taxon>
        <taxon>Philodinida</taxon>
        <taxon>Philodinidae</taxon>
        <taxon>Rotaria</taxon>
    </lineage>
</organism>
<sequence>MPTDAFMKSNILQWSDWSTSEPVVSQQQQKPLDKSSKTGNVTLRWNTTGITIAGIMNQHGTDSNLLDWPISLAIDSSNALYIGDHLNHRVQKFLSGISNGTTVAGQSSGAQNRTPESLNFPVGVIVDSSGNLYVADSGNSRVQLWASGASSGSTVAGNGTAGTSANQLNVTYGIARDPSSNTLYVADYGNHRIMAYTSNASSGSLVAGGNGIGLNKTQLYNPSTIYFDSPSNSLIIANRYGHNIVRWTLGDSQWTLIAGSTNGTQGSSSTLLNSPFGMTLDPMGNVYVADTSNHRIQLFMAGQLTGLTIAGSAGARGNDSNQFWAPYAVALDSQLNLYVADRNNNRVQKFLRY</sequence>
<dbReference type="InterPro" id="IPR001258">
    <property type="entry name" value="NHL_repeat"/>
</dbReference>
<feature type="compositionally biased region" description="Polar residues" evidence="3">
    <location>
        <begin position="20"/>
        <end position="30"/>
    </location>
</feature>
<protein>
    <recommendedName>
        <fullName evidence="6">NHL repeat containing protein</fullName>
    </recommendedName>
</protein>
<dbReference type="Gene3D" id="2.120.10.30">
    <property type="entry name" value="TolB, C-terminal domain"/>
    <property type="match status" value="2"/>
</dbReference>
<feature type="region of interest" description="Disordered" evidence="3">
    <location>
        <begin position="20"/>
        <end position="39"/>
    </location>
</feature>
<dbReference type="PANTHER" id="PTHR24104">
    <property type="entry name" value="E3 UBIQUITIN-PROTEIN LIGASE NHLRC1-RELATED"/>
    <property type="match status" value="1"/>
</dbReference>
<reference evidence="4" key="1">
    <citation type="submission" date="2021-02" db="EMBL/GenBank/DDBJ databases">
        <authorList>
            <person name="Nowell W R."/>
        </authorList>
    </citation>
    <scope>NUCLEOTIDE SEQUENCE</scope>
</reference>
<evidence type="ECO:0000256" key="3">
    <source>
        <dbReference type="SAM" id="MobiDB-lite"/>
    </source>
</evidence>
<feature type="repeat" description="NHL" evidence="2">
    <location>
        <begin position="272"/>
        <end position="302"/>
    </location>
</feature>
<evidence type="ECO:0008006" key="6">
    <source>
        <dbReference type="Google" id="ProtNLM"/>
    </source>
</evidence>
<dbReference type="PANTHER" id="PTHR24104:SF25">
    <property type="entry name" value="PROTEIN LIN-41"/>
    <property type="match status" value="1"/>
</dbReference>
<name>A0A814PPG9_9BILA</name>
<evidence type="ECO:0000256" key="1">
    <source>
        <dbReference type="ARBA" id="ARBA00022737"/>
    </source>
</evidence>
<dbReference type="Pfam" id="PF01436">
    <property type="entry name" value="NHL"/>
    <property type="match status" value="5"/>
</dbReference>
<keyword evidence="1" id="KW-0677">Repeat</keyword>
<evidence type="ECO:0000313" key="4">
    <source>
        <dbReference type="EMBL" id="CAF1108706.1"/>
    </source>
</evidence>
<accession>A0A814PPG9</accession>
<proteinExistence type="predicted"/>
<evidence type="ECO:0000256" key="2">
    <source>
        <dbReference type="PROSITE-ProRule" id="PRU00504"/>
    </source>
</evidence>
<dbReference type="InterPro" id="IPR050952">
    <property type="entry name" value="TRIM-NHL_E3_ligases"/>
</dbReference>
<dbReference type="AlphaFoldDB" id="A0A814PPG9"/>
<dbReference type="SUPFAM" id="SSF63829">
    <property type="entry name" value="Calcium-dependent phosphotriesterase"/>
    <property type="match status" value="1"/>
</dbReference>
<comment type="caution">
    <text evidence="4">The sequence shown here is derived from an EMBL/GenBank/DDBJ whole genome shotgun (WGS) entry which is preliminary data.</text>
</comment>
<dbReference type="InterPro" id="IPR011042">
    <property type="entry name" value="6-blade_b-propeller_TolB-like"/>
</dbReference>
<feature type="repeat" description="NHL" evidence="2">
    <location>
        <begin position="105"/>
        <end position="148"/>
    </location>
</feature>
<dbReference type="GO" id="GO:0008270">
    <property type="term" value="F:zinc ion binding"/>
    <property type="evidence" value="ECO:0007669"/>
    <property type="project" value="UniProtKB-KW"/>
</dbReference>